<evidence type="ECO:0000256" key="1">
    <source>
        <dbReference type="ARBA" id="ARBA00009437"/>
    </source>
</evidence>
<dbReference type="Pfam" id="PF00126">
    <property type="entry name" value="HTH_1"/>
    <property type="match status" value="1"/>
</dbReference>
<dbReference type="Gene3D" id="1.10.10.10">
    <property type="entry name" value="Winged helix-like DNA-binding domain superfamily/Winged helix DNA-binding domain"/>
    <property type="match status" value="1"/>
</dbReference>
<keyword evidence="7" id="KW-1185">Reference proteome</keyword>
<reference evidence="6 7" key="1">
    <citation type="submission" date="2021-01" db="EMBL/GenBank/DDBJ databases">
        <title>Actinoplanes sp. nov. LDG1-01 isolated from lichen.</title>
        <authorList>
            <person name="Saeng-In P."/>
            <person name="Phongsopitanun W."/>
            <person name="Kanchanasin P."/>
            <person name="Yuki M."/>
            <person name="Kudo T."/>
            <person name="Ohkuma M."/>
            <person name="Tanasupawat S."/>
        </authorList>
    </citation>
    <scope>NUCLEOTIDE SEQUENCE [LARGE SCALE GENOMIC DNA]</scope>
    <source>
        <strain evidence="6 7">LDG1-01</strain>
    </source>
</reference>
<dbReference type="PANTHER" id="PTHR30346:SF0">
    <property type="entry name" value="HCA OPERON TRANSCRIPTIONAL ACTIVATOR HCAR"/>
    <property type="match status" value="1"/>
</dbReference>
<evidence type="ECO:0000313" key="6">
    <source>
        <dbReference type="EMBL" id="MBL7262155.1"/>
    </source>
</evidence>
<evidence type="ECO:0000313" key="7">
    <source>
        <dbReference type="Proteomes" id="UP000598996"/>
    </source>
</evidence>
<dbReference type="InterPro" id="IPR000847">
    <property type="entry name" value="LysR_HTH_N"/>
</dbReference>
<dbReference type="PROSITE" id="PS50931">
    <property type="entry name" value="HTH_LYSR"/>
    <property type="match status" value="1"/>
</dbReference>
<evidence type="ECO:0000256" key="2">
    <source>
        <dbReference type="ARBA" id="ARBA00023015"/>
    </source>
</evidence>
<sequence>MELRHLRYFVAIAEEQSFRRAATRLHVSQSPLSRQMNDLEAELAVELFTPHGRGIRLTAAGTAFAERARGILANVDAAVEEAKGIAEGRLGTVTIGFEPGATFTGALSSLVAGFRQRAPRIGLELVAMSSSAQQTALHDGTITVAYGTERPADEALAFLEMTSDRLGLILAPGHELAGRARIRLRDLVGERVVLEPRALYPRLHAAVMAAARARDVTLGPMSEVANLEAMLALVAVGDAVSFVAKKTADLVAPMTPVVWRPVAGLDVSLSDVVVWRARDAQLPVVRALVESARELREAP</sequence>
<feature type="domain" description="HTH lysR-type" evidence="5">
    <location>
        <begin position="1"/>
        <end position="58"/>
    </location>
</feature>
<dbReference type="InterPro" id="IPR036388">
    <property type="entry name" value="WH-like_DNA-bd_sf"/>
</dbReference>
<dbReference type="CDD" id="cd08414">
    <property type="entry name" value="PBP2_LTTR_aromatics_like"/>
    <property type="match status" value="1"/>
</dbReference>
<dbReference type="InterPro" id="IPR005119">
    <property type="entry name" value="LysR_subst-bd"/>
</dbReference>
<evidence type="ECO:0000259" key="5">
    <source>
        <dbReference type="PROSITE" id="PS50931"/>
    </source>
</evidence>
<dbReference type="Pfam" id="PF03466">
    <property type="entry name" value="LysR_substrate"/>
    <property type="match status" value="1"/>
</dbReference>
<gene>
    <name evidence="6" type="ORF">JKJ07_48580</name>
</gene>
<dbReference type="SUPFAM" id="SSF53850">
    <property type="entry name" value="Periplasmic binding protein-like II"/>
    <property type="match status" value="1"/>
</dbReference>
<dbReference type="EMBL" id="JAENHO010000027">
    <property type="protein sequence ID" value="MBL7262155.1"/>
    <property type="molecule type" value="Genomic_DNA"/>
</dbReference>
<dbReference type="PANTHER" id="PTHR30346">
    <property type="entry name" value="TRANSCRIPTIONAL DUAL REGULATOR HCAR-RELATED"/>
    <property type="match status" value="1"/>
</dbReference>
<dbReference type="SUPFAM" id="SSF46785">
    <property type="entry name" value="Winged helix' DNA-binding domain"/>
    <property type="match status" value="1"/>
</dbReference>
<dbReference type="Gene3D" id="3.40.190.10">
    <property type="entry name" value="Periplasmic binding protein-like II"/>
    <property type="match status" value="2"/>
</dbReference>
<keyword evidence="2" id="KW-0805">Transcription regulation</keyword>
<dbReference type="InterPro" id="IPR036390">
    <property type="entry name" value="WH_DNA-bd_sf"/>
</dbReference>
<evidence type="ECO:0000256" key="3">
    <source>
        <dbReference type="ARBA" id="ARBA00023125"/>
    </source>
</evidence>
<accession>A0ABS1W602</accession>
<dbReference type="Proteomes" id="UP000598996">
    <property type="component" value="Unassembled WGS sequence"/>
</dbReference>
<comment type="caution">
    <text evidence="6">The sequence shown here is derived from an EMBL/GenBank/DDBJ whole genome shotgun (WGS) entry which is preliminary data.</text>
</comment>
<dbReference type="PRINTS" id="PR00039">
    <property type="entry name" value="HTHLYSR"/>
</dbReference>
<evidence type="ECO:0000256" key="4">
    <source>
        <dbReference type="ARBA" id="ARBA00023163"/>
    </source>
</evidence>
<comment type="similarity">
    <text evidence="1">Belongs to the LysR transcriptional regulatory family.</text>
</comment>
<organism evidence="6 7">
    <name type="scientific">Paractinoplanes lichenicola</name>
    <dbReference type="NCBI Taxonomy" id="2802976"/>
    <lineage>
        <taxon>Bacteria</taxon>
        <taxon>Bacillati</taxon>
        <taxon>Actinomycetota</taxon>
        <taxon>Actinomycetes</taxon>
        <taxon>Micromonosporales</taxon>
        <taxon>Micromonosporaceae</taxon>
        <taxon>Paractinoplanes</taxon>
    </lineage>
</organism>
<keyword evidence="4" id="KW-0804">Transcription</keyword>
<protein>
    <submittedName>
        <fullName evidence="6">LysR family transcriptional regulator</fullName>
    </submittedName>
</protein>
<name>A0ABS1W602_9ACTN</name>
<proteinExistence type="inferred from homology"/>
<dbReference type="RefSeq" id="WP_203078700.1">
    <property type="nucleotide sequence ID" value="NZ_JAENHO010000027.1"/>
</dbReference>
<keyword evidence="3" id="KW-0238">DNA-binding</keyword>